<proteinExistence type="predicted"/>
<feature type="compositionally biased region" description="Pro residues" evidence="1">
    <location>
        <begin position="195"/>
        <end position="206"/>
    </location>
</feature>
<sequence length="456" mass="49862">MKAGRNKQKREGDGRPEAERWYDAENNQEPHIPVAPPRICRYTLPLDLHSLAASLQFRQSTQCIFYYPLSTPISCRNKPVANVPQEASAPLQCIPAANAAYRPDRLDSASATSRVTPHSPKTSFGPQPLAVTPWPAITLLFYLCPLPTFSHWTIVPSPSPPTGIPMKRMEQSTCSRPRHQPRHTSLLATFAPFFRPAPPRGPPPLRCPSSSGRDRPVPGRLPVRSLLHSAVLRQRPSLLTCAQAWDSLLPFVYLGLPVFFESLAGGATGCYHLCPSPQGPRNNHANAVRSLPLGLALHTVRRRPRPVCLPPSSRTPFSASIGLYRNWPVSGSPAPSVYPGITAPSSRPPHYLDRLAPSTVIALRALELGVRNCISAVPQHGLWPRSPAAHRVESPSPFPLHPTTTRPQENATAIASTINPAQQPGEMADSPAGHQALRLNLRHRALHKPYMSFLGG</sequence>
<evidence type="ECO:0000313" key="2">
    <source>
        <dbReference type="EMBL" id="OWA51818.1"/>
    </source>
</evidence>
<protein>
    <submittedName>
        <fullName evidence="2">Uncharacterized protein</fullName>
    </submittedName>
</protein>
<organism evidence="2 3">
    <name type="scientific">Hypsibius exemplaris</name>
    <name type="common">Freshwater tardigrade</name>
    <dbReference type="NCBI Taxonomy" id="2072580"/>
    <lineage>
        <taxon>Eukaryota</taxon>
        <taxon>Metazoa</taxon>
        <taxon>Ecdysozoa</taxon>
        <taxon>Tardigrada</taxon>
        <taxon>Eutardigrada</taxon>
        <taxon>Parachela</taxon>
        <taxon>Hypsibioidea</taxon>
        <taxon>Hypsibiidae</taxon>
        <taxon>Hypsibius</taxon>
    </lineage>
</organism>
<dbReference type="AlphaFoldDB" id="A0A9X6NFK5"/>
<evidence type="ECO:0000256" key="1">
    <source>
        <dbReference type="SAM" id="MobiDB-lite"/>
    </source>
</evidence>
<accession>A0A9X6NFK5</accession>
<feature type="compositionally biased region" description="Basic and acidic residues" evidence="1">
    <location>
        <begin position="9"/>
        <end position="22"/>
    </location>
</feature>
<dbReference type="EMBL" id="MTYJ01000240">
    <property type="protein sequence ID" value="OWA51818.1"/>
    <property type="molecule type" value="Genomic_DNA"/>
</dbReference>
<dbReference type="Proteomes" id="UP000192578">
    <property type="component" value="Unassembled WGS sequence"/>
</dbReference>
<evidence type="ECO:0000313" key="3">
    <source>
        <dbReference type="Proteomes" id="UP000192578"/>
    </source>
</evidence>
<reference evidence="3" key="1">
    <citation type="submission" date="2017-01" db="EMBL/GenBank/DDBJ databases">
        <title>Comparative genomics of anhydrobiosis in the tardigrade Hypsibius dujardini.</title>
        <authorList>
            <person name="Yoshida Y."/>
            <person name="Koutsovoulos G."/>
            <person name="Laetsch D."/>
            <person name="Stevens L."/>
            <person name="Kumar S."/>
            <person name="Horikawa D."/>
            <person name="Ishino K."/>
            <person name="Komine S."/>
            <person name="Tomita M."/>
            <person name="Blaxter M."/>
            <person name="Arakawa K."/>
        </authorList>
    </citation>
    <scope>NUCLEOTIDE SEQUENCE [LARGE SCALE GENOMIC DNA]</scope>
    <source>
        <strain evidence="3">Z151</strain>
    </source>
</reference>
<gene>
    <name evidence="2" type="ORF">BV898_16281</name>
</gene>
<feature type="region of interest" description="Disordered" evidence="1">
    <location>
        <begin position="195"/>
        <end position="219"/>
    </location>
</feature>
<comment type="caution">
    <text evidence="2">The sequence shown here is derived from an EMBL/GenBank/DDBJ whole genome shotgun (WGS) entry which is preliminary data.</text>
</comment>
<feature type="region of interest" description="Disordered" evidence="1">
    <location>
        <begin position="1"/>
        <end position="22"/>
    </location>
</feature>
<name>A0A9X6NFK5_HYPEX</name>
<keyword evidence="3" id="KW-1185">Reference proteome</keyword>